<evidence type="ECO:0000313" key="2">
    <source>
        <dbReference type="Proteomes" id="UP000249396"/>
    </source>
</evidence>
<comment type="caution">
    <text evidence="1">The sequence shown here is derived from an EMBL/GenBank/DDBJ whole genome shotgun (WGS) entry which is preliminary data.</text>
</comment>
<proteinExistence type="predicted"/>
<accession>A0A2W4R5B1</accession>
<dbReference type="AlphaFoldDB" id="A0A2W4R5B1"/>
<evidence type="ECO:0000313" key="1">
    <source>
        <dbReference type="EMBL" id="PZN78683.1"/>
    </source>
</evidence>
<protein>
    <submittedName>
        <fullName evidence="1">Uncharacterized protein</fullName>
    </submittedName>
</protein>
<name>A0A2W4R5B1_9GAMM</name>
<sequence>MAIESDAVAWLKRSIALLATGDEVLALQAVEASLRLKREPLALLVQGFLLQPATLDADAIELSDFPVQPEVVKEQYEQLDWTELPFDEEEPETIAEEQPVQANALVTVAEVLQEEPATEGMAQAGVMIDRIVKLTKKVWFKLKQTFPRHEA</sequence>
<dbReference type="Proteomes" id="UP000249396">
    <property type="component" value="Unassembled WGS sequence"/>
</dbReference>
<reference evidence="1 2" key="1">
    <citation type="journal article" date="2018" name="Aquat. Microb. Ecol.">
        <title>Gammaproteobacterial methanotrophs dominate.</title>
        <authorList>
            <person name="Rissanen A.J."/>
            <person name="Saarenheimo J."/>
            <person name="Tiirola M."/>
            <person name="Peura S."/>
            <person name="Aalto S.L."/>
            <person name="Karvinen A."/>
            <person name="Nykanen H."/>
        </authorList>
    </citation>
    <scope>NUCLEOTIDE SEQUENCE [LARGE SCALE GENOMIC DNA]</scope>
    <source>
        <strain evidence="1">AMbin10</strain>
    </source>
</reference>
<gene>
    <name evidence="1" type="ORF">DM484_12445</name>
</gene>
<dbReference type="EMBL" id="QJPH01000314">
    <property type="protein sequence ID" value="PZN78683.1"/>
    <property type="molecule type" value="Genomic_DNA"/>
</dbReference>
<organism evidence="1 2">
    <name type="scientific">Candidatus Methylumidiphilus alinenensis</name>
    <dbReference type="NCBI Taxonomy" id="2202197"/>
    <lineage>
        <taxon>Bacteria</taxon>
        <taxon>Pseudomonadati</taxon>
        <taxon>Pseudomonadota</taxon>
        <taxon>Gammaproteobacteria</taxon>
        <taxon>Methylococcales</taxon>
        <taxon>Candidatus Methylumidiphilus</taxon>
    </lineage>
</organism>